<gene>
    <name evidence="3" type="primary">CCDC191</name>
</gene>
<reference evidence="3" key="1">
    <citation type="submission" date="2021-04" db="EMBL/GenBank/DDBJ databases">
        <authorList>
            <consortium name="Wellcome Sanger Institute Data Sharing"/>
        </authorList>
    </citation>
    <scope>NUCLEOTIDE SEQUENCE [LARGE SCALE GENOMIC DNA]</scope>
</reference>
<name>A0A3Q1I2X5_ANATE</name>
<feature type="compositionally biased region" description="Basic and acidic residues" evidence="2">
    <location>
        <begin position="190"/>
        <end position="243"/>
    </location>
</feature>
<feature type="region of interest" description="Disordered" evidence="2">
    <location>
        <begin position="665"/>
        <end position="717"/>
    </location>
</feature>
<evidence type="ECO:0000256" key="1">
    <source>
        <dbReference type="SAM" id="Coils"/>
    </source>
</evidence>
<dbReference type="Ensembl" id="ENSATET00000014172.3">
    <property type="protein sequence ID" value="ENSATEP00000013949.3"/>
    <property type="gene ID" value="ENSATEG00000009736.3"/>
</dbReference>
<feature type="compositionally biased region" description="Polar residues" evidence="2">
    <location>
        <begin position="283"/>
        <end position="294"/>
    </location>
</feature>
<feature type="compositionally biased region" description="Basic and acidic residues" evidence="2">
    <location>
        <begin position="270"/>
        <end position="279"/>
    </location>
</feature>
<organism evidence="3 4">
    <name type="scientific">Anabas testudineus</name>
    <name type="common">Climbing perch</name>
    <name type="synonym">Anthias testudineus</name>
    <dbReference type="NCBI Taxonomy" id="64144"/>
    <lineage>
        <taxon>Eukaryota</taxon>
        <taxon>Metazoa</taxon>
        <taxon>Chordata</taxon>
        <taxon>Craniata</taxon>
        <taxon>Vertebrata</taxon>
        <taxon>Euteleostomi</taxon>
        <taxon>Actinopterygii</taxon>
        <taxon>Neopterygii</taxon>
        <taxon>Teleostei</taxon>
        <taxon>Neoteleostei</taxon>
        <taxon>Acanthomorphata</taxon>
        <taxon>Anabantaria</taxon>
        <taxon>Anabantiformes</taxon>
        <taxon>Anabantoidei</taxon>
        <taxon>Anabantidae</taxon>
        <taxon>Anabas</taxon>
    </lineage>
</organism>
<keyword evidence="1" id="KW-0175">Coiled coil</keyword>
<evidence type="ECO:0008006" key="5">
    <source>
        <dbReference type="Google" id="ProtNLM"/>
    </source>
</evidence>
<accession>A0A3Q1I2X5</accession>
<dbReference type="Proteomes" id="UP000265040">
    <property type="component" value="Chromosome 2"/>
</dbReference>
<dbReference type="InterPro" id="IPR052270">
    <property type="entry name" value="CACF_protein"/>
</dbReference>
<dbReference type="RefSeq" id="XP_026217105.1">
    <property type="nucleotide sequence ID" value="XM_026361320.1"/>
</dbReference>
<dbReference type="AlphaFoldDB" id="A0A3Q1I2X5"/>
<feature type="compositionally biased region" description="Basic and acidic residues" evidence="2">
    <location>
        <begin position="298"/>
        <end position="308"/>
    </location>
</feature>
<feature type="coiled-coil region" evidence="1">
    <location>
        <begin position="549"/>
        <end position="576"/>
    </location>
</feature>
<dbReference type="PANTHER" id="PTHR22028">
    <property type="entry name" value="SFI1 SPINDLE BODY DOMAIN-CONTAINING PROTEIN-RELATED"/>
    <property type="match status" value="1"/>
</dbReference>
<evidence type="ECO:0000313" key="4">
    <source>
        <dbReference type="Proteomes" id="UP000265040"/>
    </source>
</evidence>
<reference evidence="3" key="3">
    <citation type="submission" date="2025-09" db="UniProtKB">
        <authorList>
            <consortium name="Ensembl"/>
        </authorList>
    </citation>
    <scope>IDENTIFICATION</scope>
</reference>
<evidence type="ECO:0000256" key="2">
    <source>
        <dbReference type="SAM" id="MobiDB-lite"/>
    </source>
</evidence>
<keyword evidence="4" id="KW-1185">Reference proteome</keyword>
<protein>
    <recommendedName>
        <fullName evidence="5">Coiled-coil domain containing 191</fullName>
    </recommendedName>
</protein>
<feature type="region of interest" description="Disordered" evidence="2">
    <location>
        <begin position="184"/>
        <end position="243"/>
    </location>
</feature>
<sequence length="898" mass="106030">MTFPSHDPRLFRWKTHVNSKVTSAGKMHVKNGDINQWRKRVEKASEFAVSEVFPHKKPHSGTSNIAVALQSSDQLRDHDDAYSEAQALLSDWLSSKLRLELEMEEEDDLICTAERKSPPALAGSQPACLTYDNFDDLYNCLTEEEEHSAVNSFLQDLMEQEVLDSGMMEELALDVGQARKKFRNPTLTMEARHQQVRENRARREAERQRQQRERVSQLGAREEAKRREHEEEARKKQEARRQEELVQQEMVRLRRQMEERKTLEQLVRKRERERGEAQRAARNLQSAPTLTTKQKQQHVTDKLHKDQKLQTKVHMSNLKCLQRHFSGWYSVVLDRRIRLGKVMALCDWKMKLRAWRVWRAVVWAAQKQREVARAEEELRAERRQCQVAVESDRKRLLRRYLNEWQLWCRMEREQRELLAQQQETRRKMAALINAALTGNLQATETPVSQPIMAPPEAPKLTEAAGKEGHRESGNLNPDTSTLHQIKTAVGAVTQPTQPWQVTQRHVAPTAAELHKAWQTGEGGGFKCSKHSASPGQRFENRHAVQQQIIAQQRKLLKEQQEQIARLKEEQSMMGLELEMEKTAQLSQLSIRKGSRPKSHNINPTEQSCRAERVAGEPDSLCTPPRKAVTQQTCPHPIITAMEARARQRAERRKEIEELKRKKEEEKLAEMKAAEEQRRREEEEEKRKAAEKKREEKRQEREREEEKQRQQKKQQDFLKLARQHYHRSLLLRRGLAPWKRLIQLRQVNIQLAESHHNLILLRRCTQGWQQSARESASEKKASADQLHQHFLLRRSLSCWKRLKDWRMIQEERAERFYRSHTLRRFLMALVDHVTEEKLVGWDHLELAQEHNKRRMLQRCFLTWRQLPCLLRKEREREERREKLGRKVTEVLPDFCSNPL</sequence>
<evidence type="ECO:0000313" key="3">
    <source>
        <dbReference type="Ensembl" id="ENSATEP00000013949.3"/>
    </source>
</evidence>
<feature type="compositionally biased region" description="Basic and acidic residues" evidence="2">
    <location>
        <begin position="665"/>
        <end position="715"/>
    </location>
</feature>
<dbReference type="PANTHER" id="PTHR22028:SF5">
    <property type="entry name" value="COILED-COIL DOMAIN-CONTAINING PROTEIN 191"/>
    <property type="match status" value="1"/>
</dbReference>
<dbReference type="GeneTree" id="ENSGT00940000154110"/>
<dbReference type="GeneID" id="113163021"/>
<dbReference type="InParanoid" id="A0A3Q1I2X5"/>
<proteinExistence type="predicted"/>
<feature type="coiled-coil region" evidence="1">
    <location>
        <begin position="364"/>
        <end position="391"/>
    </location>
</feature>
<feature type="region of interest" description="Disordered" evidence="2">
    <location>
        <begin position="589"/>
        <end position="628"/>
    </location>
</feature>
<feature type="region of interest" description="Disordered" evidence="2">
    <location>
        <begin position="270"/>
        <end position="308"/>
    </location>
</feature>
<reference evidence="3" key="2">
    <citation type="submission" date="2025-08" db="UniProtKB">
        <authorList>
            <consortium name="Ensembl"/>
        </authorList>
    </citation>
    <scope>IDENTIFICATION</scope>
</reference>